<protein>
    <submittedName>
        <fullName evidence="2">Putative cyclin-D-binding Myb-like transcription factor 1 isoform X2</fullName>
    </submittedName>
</protein>
<reference evidence="2 3" key="1">
    <citation type="journal article" date="2017" name="PLoS Biol.">
        <title>The sea cucumber genome provides insights into morphological evolution and visceral regeneration.</title>
        <authorList>
            <person name="Zhang X."/>
            <person name="Sun L."/>
            <person name="Yuan J."/>
            <person name="Sun Y."/>
            <person name="Gao Y."/>
            <person name="Zhang L."/>
            <person name="Li S."/>
            <person name="Dai H."/>
            <person name="Hamel J.F."/>
            <person name="Liu C."/>
            <person name="Yu Y."/>
            <person name="Liu S."/>
            <person name="Lin W."/>
            <person name="Guo K."/>
            <person name="Jin S."/>
            <person name="Xu P."/>
            <person name="Storey K.B."/>
            <person name="Huan P."/>
            <person name="Zhang T."/>
            <person name="Zhou Y."/>
            <person name="Zhang J."/>
            <person name="Lin C."/>
            <person name="Li X."/>
            <person name="Xing L."/>
            <person name="Huo D."/>
            <person name="Sun M."/>
            <person name="Wang L."/>
            <person name="Mercier A."/>
            <person name="Li F."/>
            <person name="Yang H."/>
            <person name="Xiang J."/>
        </authorList>
    </citation>
    <scope>NUCLEOTIDE SEQUENCE [LARGE SCALE GENOMIC DNA]</scope>
    <source>
        <strain evidence="2">Shaxun</strain>
        <tissue evidence="2">Muscle</tissue>
    </source>
</reference>
<proteinExistence type="predicted"/>
<feature type="compositionally biased region" description="Polar residues" evidence="1">
    <location>
        <begin position="270"/>
        <end position="285"/>
    </location>
</feature>
<feature type="region of interest" description="Disordered" evidence="1">
    <location>
        <begin position="258"/>
        <end position="285"/>
    </location>
</feature>
<comment type="caution">
    <text evidence="2">The sequence shown here is derived from an EMBL/GenBank/DDBJ whole genome shotgun (WGS) entry which is preliminary data.</text>
</comment>
<evidence type="ECO:0000256" key="1">
    <source>
        <dbReference type="SAM" id="MobiDB-lite"/>
    </source>
</evidence>
<dbReference type="Proteomes" id="UP000230750">
    <property type="component" value="Unassembled WGS sequence"/>
</dbReference>
<accession>A0A2G8JYP3</accession>
<name>A0A2G8JYP3_STIJA</name>
<dbReference type="EMBL" id="MRZV01001074">
    <property type="protein sequence ID" value="PIK40896.1"/>
    <property type="molecule type" value="Genomic_DNA"/>
</dbReference>
<dbReference type="AlphaFoldDB" id="A0A2G8JYP3"/>
<sequence length="285" mass="30472">MRSYISLLQNYNGHGIHFGRSIWALADSYILSKGSPSGPFLVKTVGSDSGIATISGNQIVVSSLQEGGTSPRKQQLSVQLHQTSSNQLIITTNQEPDEESQDAVTIRAHTDELDHRVTLHDSHLGAVSETTHDLHQADVDHLTNDINQSETDHPDGGDGNQLNSQSHLIGTDAVLSSQQEVTTSELQVVTDGSLHDSERTLVIVRSAPPSEGLVQSGSGSVENSHLENSVFTLSEFAYFIKGLINGLGCVTHRINARSGDNASDARGRSPSASSDSINTRSALIM</sequence>
<keyword evidence="3" id="KW-1185">Reference proteome</keyword>
<organism evidence="2 3">
    <name type="scientific">Stichopus japonicus</name>
    <name type="common">Sea cucumber</name>
    <dbReference type="NCBI Taxonomy" id="307972"/>
    <lineage>
        <taxon>Eukaryota</taxon>
        <taxon>Metazoa</taxon>
        <taxon>Echinodermata</taxon>
        <taxon>Eleutherozoa</taxon>
        <taxon>Echinozoa</taxon>
        <taxon>Holothuroidea</taxon>
        <taxon>Aspidochirotacea</taxon>
        <taxon>Aspidochirotida</taxon>
        <taxon>Stichopodidae</taxon>
        <taxon>Apostichopus</taxon>
    </lineage>
</organism>
<evidence type="ECO:0000313" key="3">
    <source>
        <dbReference type="Proteomes" id="UP000230750"/>
    </source>
</evidence>
<feature type="region of interest" description="Disordered" evidence="1">
    <location>
        <begin position="145"/>
        <end position="165"/>
    </location>
</feature>
<evidence type="ECO:0000313" key="2">
    <source>
        <dbReference type="EMBL" id="PIK40896.1"/>
    </source>
</evidence>
<gene>
    <name evidence="2" type="ORF">BSL78_22252</name>
</gene>